<dbReference type="EMBL" id="LGGS01000071">
    <property type="protein sequence ID" value="KUK82722.1"/>
    <property type="molecule type" value="Genomic_DNA"/>
</dbReference>
<sequence>MFTINIPGNGWFTLKNVILDFNGTIALDGDILPGVKEKLNQISNIMDIYILTADTFGTCASACSNIKGKITILKEPLGSIEKLEFIHKLGANETIAIGNGTNDEMMLKEAILGIAVLGPEGASFKALTAADVIVPDIICGLTLLLKPKRLVATLRG</sequence>
<dbReference type="InterPro" id="IPR023214">
    <property type="entry name" value="HAD_sf"/>
</dbReference>
<protein>
    <submittedName>
        <fullName evidence="1">Soluble P-type ATPase</fullName>
    </submittedName>
</protein>
<dbReference type="Gene3D" id="3.40.50.1000">
    <property type="entry name" value="HAD superfamily/HAD-like"/>
    <property type="match status" value="1"/>
</dbReference>
<name>A0A124FYZ3_9FIRM</name>
<dbReference type="AlphaFoldDB" id="A0A124FYZ3"/>
<evidence type="ECO:0000313" key="1">
    <source>
        <dbReference type="EMBL" id="KUK82722.1"/>
    </source>
</evidence>
<organism evidence="1 2">
    <name type="scientific">Pelotomaculum thermopropionicum</name>
    <dbReference type="NCBI Taxonomy" id="110500"/>
    <lineage>
        <taxon>Bacteria</taxon>
        <taxon>Bacillati</taxon>
        <taxon>Bacillota</taxon>
        <taxon>Clostridia</taxon>
        <taxon>Eubacteriales</taxon>
        <taxon>Desulfotomaculaceae</taxon>
        <taxon>Pelotomaculum</taxon>
    </lineage>
</organism>
<proteinExistence type="predicted"/>
<dbReference type="Proteomes" id="UP000054705">
    <property type="component" value="Unassembled WGS sequence"/>
</dbReference>
<accession>A0A124FYZ3</accession>
<reference evidence="2" key="1">
    <citation type="journal article" date="2015" name="MBio">
        <title>Genome-Resolved Metagenomic Analysis Reveals Roles for Candidate Phyla and Other Microbial Community Members in Biogeochemical Transformations in Oil Reservoirs.</title>
        <authorList>
            <person name="Hu P."/>
            <person name="Tom L."/>
            <person name="Singh A."/>
            <person name="Thomas B.C."/>
            <person name="Baker B.J."/>
            <person name="Piceno Y.M."/>
            <person name="Andersen G.L."/>
            <person name="Banfield J.F."/>
        </authorList>
    </citation>
    <scope>NUCLEOTIDE SEQUENCE [LARGE SCALE GENOMIC DNA]</scope>
</reference>
<dbReference type="PATRIC" id="fig|110500.4.peg.629"/>
<evidence type="ECO:0000313" key="2">
    <source>
        <dbReference type="Proteomes" id="UP000054705"/>
    </source>
</evidence>
<comment type="caution">
    <text evidence="1">The sequence shown here is derived from an EMBL/GenBank/DDBJ whole genome shotgun (WGS) entry which is preliminary data.</text>
</comment>
<dbReference type="InterPro" id="IPR036412">
    <property type="entry name" value="HAD-like_sf"/>
</dbReference>
<gene>
    <name evidence="1" type="ORF">XD97_0362</name>
</gene>
<dbReference type="SUPFAM" id="SSF56784">
    <property type="entry name" value="HAD-like"/>
    <property type="match status" value="1"/>
</dbReference>